<feature type="compositionally biased region" description="Low complexity" evidence="1">
    <location>
        <begin position="943"/>
        <end position="953"/>
    </location>
</feature>
<evidence type="ECO:0000313" key="3">
    <source>
        <dbReference type="Proteomes" id="UP001140453"/>
    </source>
</evidence>
<feature type="compositionally biased region" description="Polar residues" evidence="1">
    <location>
        <begin position="979"/>
        <end position="993"/>
    </location>
</feature>
<evidence type="ECO:0000313" key="2">
    <source>
        <dbReference type="EMBL" id="KAJ4394677.1"/>
    </source>
</evidence>
<feature type="region of interest" description="Disordered" evidence="1">
    <location>
        <begin position="1026"/>
        <end position="1058"/>
    </location>
</feature>
<evidence type="ECO:0000256" key="1">
    <source>
        <dbReference type="SAM" id="MobiDB-lite"/>
    </source>
</evidence>
<dbReference type="OrthoDB" id="5144858at2759"/>
<dbReference type="Proteomes" id="UP001140453">
    <property type="component" value="Unassembled WGS sequence"/>
</dbReference>
<proteinExistence type="predicted"/>
<feature type="compositionally biased region" description="Acidic residues" evidence="1">
    <location>
        <begin position="895"/>
        <end position="906"/>
    </location>
</feature>
<feature type="compositionally biased region" description="Polar residues" evidence="1">
    <location>
        <begin position="598"/>
        <end position="607"/>
    </location>
</feature>
<feature type="compositionally biased region" description="Polar residues" evidence="1">
    <location>
        <begin position="859"/>
        <end position="876"/>
    </location>
</feature>
<feature type="region of interest" description="Disordered" evidence="1">
    <location>
        <begin position="895"/>
        <end position="960"/>
    </location>
</feature>
<evidence type="ECO:0008006" key="4">
    <source>
        <dbReference type="Google" id="ProtNLM"/>
    </source>
</evidence>
<feature type="region of interest" description="Disordered" evidence="1">
    <location>
        <begin position="727"/>
        <end position="811"/>
    </location>
</feature>
<feature type="compositionally biased region" description="Polar residues" evidence="1">
    <location>
        <begin position="1042"/>
        <end position="1051"/>
    </location>
</feature>
<feature type="region of interest" description="Disordered" evidence="1">
    <location>
        <begin position="590"/>
        <end position="620"/>
    </location>
</feature>
<feature type="compositionally biased region" description="Basic and acidic residues" evidence="1">
    <location>
        <begin position="1191"/>
        <end position="1209"/>
    </location>
</feature>
<feature type="compositionally biased region" description="Basic and acidic residues" evidence="1">
    <location>
        <begin position="1241"/>
        <end position="1255"/>
    </location>
</feature>
<keyword evidence="3" id="KW-1185">Reference proteome</keyword>
<accession>A0A9W9D0A5</accession>
<feature type="region of interest" description="Disordered" evidence="1">
    <location>
        <begin position="1106"/>
        <end position="1151"/>
    </location>
</feature>
<feature type="region of interest" description="Disordered" evidence="1">
    <location>
        <begin position="828"/>
        <end position="882"/>
    </location>
</feature>
<feature type="compositionally biased region" description="Acidic residues" evidence="1">
    <location>
        <begin position="728"/>
        <end position="737"/>
    </location>
</feature>
<feature type="region of interest" description="Disordered" evidence="1">
    <location>
        <begin position="972"/>
        <end position="993"/>
    </location>
</feature>
<name>A0A9W9D0A5_9PEZI</name>
<dbReference type="EMBL" id="JAPEVB010000002">
    <property type="protein sequence ID" value="KAJ4394677.1"/>
    <property type="molecule type" value="Genomic_DNA"/>
</dbReference>
<feature type="compositionally biased region" description="Basic and acidic residues" evidence="1">
    <location>
        <begin position="1264"/>
        <end position="1278"/>
    </location>
</feature>
<feature type="region of interest" description="Disordered" evidence="1">
    <location>
        <begin position="1172"/>
        <end position="1278"/>
    </location>
</feature>
<feature type="region of interest" description="Disordered" evidence="1">
    <location>
        <begin position="497"/>
        <end position="528"/>
    </location>
</feature>
<gene>
    <name evidence="2" type="ORF">N0V93_003896</name>
</gene>
<comment type="caution">
    <text evidence="2">The sequence shown here is derived from an EMBL/GenBank/DDBJ whole genome shotgun (WGS) entry which is preliminary data.</text>
</comment>
<protein>
    <recommendedName>
        <fullName evidence="4">Pt repeat family protein</fullName>
    </recommendedName>
</protein>
<sequence>MLNMHGQLSPIHEERHFPASNAPLQIHVTAKFHDPAIRFTYNRSYYSSQSFIPTERVCRGLVRRIKHCSEEVITRKDSDALNATQCLRKGPKPLRFELLFEITRAGHSGIWAEASFKSYQKHALTGASAQEVLRATHRIVGLFMRRHDKGFEWTDEPGYDHFPDKPETFEPSLHGSLNLACVPRSFFIESRQTWEFVPGYSLELTFKSSNPARRQTVIRKTLRVDSGQNTPLNLGLGEDLLWQAQRALQDVLDQKKSSFDLEHANCDGFDGVPDCDCQHFDEDALDVGLRVINNLGPVYDHLQRSSQSRLRLFTHPKGQDCLDFVRKIQARLEGFRDQTDQKVALLNDFDFRIAELTGHGWHGKGCARFIIDSEHNHSRRSIEALLDRIRTGVSDVLRGHDVAIRMIAYKRGHLILDKALIARDHQSTPGLQFTSVDENEQQHLLKELKTRIQYDIDMICKDTCKIDDILELDSESSQRDLCHPRPAFSASRPFTVCNTPQRQARPGSPGSFSTRPPTPPVIPSRSSSRVFPLVPAKFQVEKKQTKTMSLDIGSTVGVEVPPVLLKDNDKGTNVANKIQVLKPAAEVYPASKEEYETDSNSTHSSMPALTESDDAPSPDQSMLITPSCVRSSSPVQHGLSSIENLRSHHFVSSPFVMDTSAPNSTTFSDMDRFETTKAVSQNAAVLSGRPGTPNHCEAEMSVPISTPKTLGDESGDEKTPLPLHSLEAADETDELVDTDNGLLPPHSTAGTEPLKAASRSLAIEPDQGATEQTLSSQSEDHSSCGLSAEAHEDDEGITKCDSSETLRPSTVMQQRSIDSLAGLQDIHHIEARNLNSESVPAQSRPKGSEEASAKHSVPTAESTPNVDTDSGTSGSRAMTMDDDLSRSKIDFFEQDEDSAIESEANDDGLRVQAGRGPMGMSDGSELTGHVIPLSDSGIDIKSTSEATEGSGSEIETKRVLSPIDESAFEFDVDPYHSTGRGSKITSLSGLKQETVSDPWISENARRGDDYVPVNTKDLSMNLIEVPESPSSQLDSAKKPSISAPTQASNSVKLLKVRTSDPASTARAVSNTQPSPVHIGLGGAPLFPSFPIFSALRSVSHDTRASWSSSSSWEDVPGSRHSSDSVDTIKCSPVASSDDHPDSPKRLGTPTAGLLGLHESRWAEFGIRTALTGAPASDRPSTAPLLQSPDITRQDEGTKAEADNADDKVVEQGSSSPRKSLHLRQKKSIGSIVTASKMKRKESKELRSQKSVELKKAPKTKSKKSTKESTAPKEMDDGAARFPRAMMLVAGLAFASSVVSRNHS</sequence>
<organism evidence="2 3">
    <name type="scientific">Gnomoniopsis smithogilvyi</name>
    <dbReference type="NCBI Taxonomy" id="1191159"/>
    <lineage>
        <taxon>Eukaryota</taxon>
        <taxon>Fungi</taxon>
        <taxon>Dikarya</taxon>
        <taxon>Ascomycota</taxon>
        <taxon>Pezizomycotina</taxon>
        <taxon>Sordariomycetes</taxon>
        <taxon>Sordariomycetidae</taxon>
        <taxon>Diaporthales</taxon>
        <taxon>Gnomoniaceae</taxon>
        <taxon>Gnomoniopsis</taxon>
    </lineage>
</organism>
<reference evidence="2" key="1">
    <citation type="submission" date="2022-10" db="EMBL/GenBank/DDBJ databases">
        <title>Tapping the CABI collections for fungal endophytes: first genome assemblies for Collariella, Neodidymelliopsis, Ascochyta clinopodiicola, Didymella pomorum, Didymosphaeria variabile, Neocosmospora piperis and Neocucurbitaria cava.</title>
        <authorList>
            <person name="Hill R."/>
        </authorList>
    </citation>
    <scope>NUCLEOTIDE SEQUENCE</scope>
    <source>
        <strain evidence="2">IMI 355082</strain>
    </source>
</reference>